<evidence type="ECO:0000313" key="3">
    <source>
        <dbReference type="Proteomes" id="UP000185093"/>
    </source>
</evidence>
<accession>A0ABY1JBS8</accession>
<dbReference type="InterPro" id="IPR002826">
    <property type="entry name" value="MptE-like"/>
</dbReference>
<protein>
    <recommendedName>
        <fullName evidence="1">6-hydroxymethylpterin diphosphokinase MptE-like domain-containing protein</fullName>
    </recommendedName>
</protein>
<name>A0ABY1JBS8_9BACT</name>
<dbReference type="RefSeq" id="WP_074199223.1">
    <property type="nucleotide sequence ID" value="NZ_FSQZ01000001.1"/>
</dbReference>
<gene>
    <name evidence="2" type="ORF">SAMN05444368_0582</name>
</gene>
<dbReference type="PANTHER" id="PTHR41786">
    <property type="entry name" value="MOTILITY ACCESSORY FACTOR MAF"/>
    <property type="match status" value="1"/>
</dbReference>
<dbReference type="Proteomes" id="UP000185093">
    <property type="component" value="Unassembled WGS sequence"/>
</dbReference>
<organism evidence="2 3">
    <name type="scientific">Acetomicrobium flavidum</name>
    <dbReference type="NCBI Taxonomy" id="49896"/>
    <lineage>
        <taxon>Bacteria</taxon>
        <taxon>Thermotogati</taxon>
        <taxon>Synergistota</taxon>
        <taxon>Synergistia</taxon>
        <taxon>Synergistales</taxon>
        <taxon>Acetomicrobiaceae</taxon>
        <taxon>Acetomicrobium</taxon>
    </lineage>
</organism>
<comment type="caution">
    <text evidence="2">The sequence shown here is derived from an EMBL/GenBank/DDBJ whole genome shotgun (WGS) entry which is preliminary data.</text>
</comment>
<dbReference type="EMBL" id="FSQZ01000001">
    <property type="protein sequence ID" value="SIN64307.1"/>
    <property type="molecule type" value="Genomic_DNA"/>
</dbReference>
<sequence>MSVATKEMELTWKANLKALEITQPYLIELLERAAASLGFASWTVSYKGPYVELRDGEGKLCFIENAGLRYNCVNENPEGKSAIVLGLGLGNQFLNTFAERGENLRIICCELEIASLYWAFHLHDFSYLISRGKLFFVVGKDRAERDTQWRKISPWVRLMGKIEPSIYVHKQYSGSDISRMKQFLNEYRGMLLSAVSTSTIPLSRNLVETVQTALNAYIYKDRCVVTLQEMQEHWRGKPAVVVSAGPSLDRQIELLGEAQHHCVIVANDVIAYYLMEKGIMPHVIAALDYSHVVYDKLHRAIKALSAHERRPVLAFASKVYPKLVYEWPGPLFPNQSDAVGPRTCEILGFNNLEVGSSVAHFCYHLAQAICPKEVIFVGQDLAYGEGGRTHSSGFAEGSAPTDLEIEVTSWDGLGSVKTNRHWYGFLKIFEHAIASSPVPVYNCTEGGARISGAIHVPFAERLKLHASDPAPSFLKGANMEGVGLTLDNQRRMLKEINGVLKETEDIRKELVRVRRLKASPRSLKSVEKPYGAALEAWRDIFYNCEYLRGVITSLRFSSSGDLLGDNLSISTVHEAREIAELLLEDVEFTRAYLKEVRRIWGMFSPLLKDKDVVDRDLSEEEPAPMHELWLAVASSGDKPWWSSFLDEKFTPDALLELVVKAYGAYMEAPLNQMIEALKEQIPPWLYGLCRGWYDLLYRANFGKYLTFLSSYHRAEQFFKSSGMSESRLALFASLLAPQLRALAPFVQISGSVQVEDSTLLADLIKAEALYWEGRRREYLSEISKLLDRFKAESPLALAVLRTGGGSWVASIATRTLRECMNADMPVEKFQEKFFDAFGISIKFEPANAD</sequence>
<evidence type="ECO:0000259" key="1">
    <source>
        <dbReference type="Pfam" id="PF01973"/>
    </source>
</evidence>
<evidence type="ECO:0000313" key="2">
    <source>
        <dbReference type="EMBL" id="SIN64307.1"/>
    </source>
</evidence>
<dbReference type="Pfam" id="PF01973">
    <property type="entry name" value="MptE-like"/>
    <property type="match status" value="1"/>
</dbReference>
<proteinExistence type="predicted"/>
<reference evidence="2 3" key="1">
    <citation type="submission" date="2016-11" db="EMBL/GenBank/DDBJ databases">
        <authorList>
            <person name="Varghese N."/>
            <person name="Submissions S."/>
        </authorList>
    </citation>
    <scope>NUCLEOTIDE SEQUENCE [LARGE SCALE GENOMIC DNA]</scope>
    <source>
        <strain evidence="2 3">DSM 20664</strain>
    </source>
</reference>
<feature type="domain" description="6-hydroxymethylpterin diphosphokinase MptE-like" evidence="1">
    <location>
        <begin position="227"/>
        <end position="385"/>
    </location>
</feature>
<keyword evidence="3" id="KW-1185">Reference proteome</keyword>
<dbReference type="PANTHER" id="PTHR41786:SF1">
    <property type="entry name" value="6-HYDROXYMETHYLPTERIN DIPHOSPHOKINASE MPTE-LIKE DOMAIN-CONTAINING PROTEIN"/>
    <property type="match status" value="1"/>
</dbReference>